<gene>
    <name evidence="1" type="ORF">PQR57_14435</name>
</gene>
<proteinExistence type="predicted"/>
<dbReference type="Proteomes" id="UP001629230">
    <property type="component" value="Unassembled WGS sequence"/>
</dbReference>
<reference evidence="1 2" key="1">
    <citation type="journal article" date="2024" name="Chem. Sci.">
        <title>Discovery of megapolipeptins by genome mining of a Burkholderiales bacteria collection.</title>
        <authorList>
            <person name="Paulo B.S."/>
            <person name="Recchia M.J.J."/>
            <person name="Lee S."/>
            <person name="Fergusson C.H."/>
            <person name="Romanowski S.B."/>
            <person name="Hernandez A."/>
            <person name="Krull N."/>
            <person name="Liu D.Y."/>
            <person name="Cavanagh H."/>
            <person name="Bos A."/>
            <person name="Gray C.A."/>
            <person name="Murphy B.T."/>
            <person name="Linington R.G."/>
            <person name="Eustaquio A.S."/>
        </authorList>
    </citation>
    <scope>NUCLEOTIDE SEQUENCE [LARGE SCALE GENOMIC DNA]</scope>
    <source>
        <strain evidence="1 2">RL17-350-BIC-A</strain>
    </source>
</reference>
<comment type="caution">
    <text evidence="1">The sequence shown here is derived from an EMBL/GenBank/DDBJ whole genome shotgun (WGS) entry which is preliminary data.</text>
</comment>
<evidence type="ECO:0000313" key="1">
    <source>
        <dbReference type="EMBL" id="MFM0002213.1"/>
    </source>
</evidence>
<dbReference type="RefSeq" id="WP_408177601.1">
    <property type="nucleotide sequence ID" value="NZ_JAQQEZ010000008.1"/>
</dbReference>
<accession>A0ABW9AQL8</accession>
<dbReference type="EMBL" id="JAQQEZ010000008">
    <property type="protein sequence ID" value="MFM0002213.1"/>
    <property type="molecule type" value="Genomic_DNA"/>
</dbReference>
<name>A0ABW9AQL8_9BURK</name>
<sequence>MNFAASVIGEVRFDADLTERAHRGAEVDRAVVRALRAVFGSATAGFIELGVHGDF</sequence>
<organism evidence="1 2">
    <name type="scientific">Paraburkholderia dipogonis</name>
    <dbReference type="NCBI Taxonomy" id="1211383"/>
    <lineage>
        <taxon>Bacteria</taxon>
        <taxon>Pseudomonadati</taxon>
        <taxon>Pseudomonadota</taxon>
        <taxon>Betaproteobacteria</taxon>
        <taxon>Burkholderiales</taxon>
        <taxon>Burkholderiaceae</taxon>
        <taxon>Paraburkholderia</taxon>
    </lineage>
</organism>
<protein>
    <submittedName>
        <fullName evidence="1">Uncharacterized protein</fullName>
    </submittedName>
</protein>
<evidence type="ECO:0000313" key="2">
    <source>
        <dbReference type="Proteomes" id="UP001629230"/>
    </source>
</evidence>
<keyword evidence="2" id="KW-1185">Reference proteome</keyword>